<name>A0ABT2GAC8_9MICO</name>
<evidence type="ECO:0000313" key="3">
    <source>
        <dbReference type="Proteomes" id="UP001165580"/>
    </source>
</evidence>
<gene>
    <name evidence="2" type="ORF">NVV95_01160</name>
</gene>
<comment type="similarity">
    <text evidence="1">Belongs to the glycosyltransferase 20 family.</text>
</comment>
<evidence type="ECO:0000313" key="2">
    <source>
        <dbReference type="EMBL" id="MCS5713152.1"/>
    </source>
</evidence>
<sequence>MPVELTRQHDRASDGQRYQVVIAAFDGPAALVPASGGDPQFVPAKNALGPGMSAAALAAGTALWVFPPASTDDHEAAAVLAERTVDRIGSVTTDFALLNLDAEILAGHRRVLTATLWPLFSLAENEAAASVVTPSTADWSAFCAVNEAFARYVDDHAASGARVMVRELALLLVPGLLRRSRPDLSVAFFTFAPWGTSEALRRLPRWLDDVIVDALSAPADVGFLSSGSVRRFYDAMRDRCSGTVPRSAAYRLPIDSAEIAGKALAPATETLVDELARDSASLRIIARAERAERPANLLGGLAAYREMLSLYPQWRERVVHLNAVFPGGEDIAGGSVLAAAKHLADLINAEFGTSDWLPVDFASGVDYARSLALMRIADVFVATPTVESMSITTWEAIELNERSAAFVFSRTSGVAELFPHDAAVVDALDVTATARAMHEALLVPKDARQERLGRMRHGVRTWSPAEWFAAQLDGVAGAEADEGARAN</sequence>
<reference evidence="2" key="1">
    <citation type="submission" date="2022-08" db="EMBL/GenBank/DDBJ databases">
        <authorList>
            <person name="Deng Y."/>
            <person name="Han X.-F."/>
            <person name="Zhang Y.-Q."/>
        </authorList>
    </citation>
    <scope>NUCLEOTIDE SEQUENCE</scope>
    <source>
        <strain evidence="2">CPCC 205716</strain>
    </source>
</reference>
<organism evidence="2 3">
    <name type="scientific">Herbiconiux gentiana</name>
    <dbReference type="NCBI Taxonomy" id="2970912"/>
    <lineage>
        <taxon>Bacteria</taxon>
        <taxon>Bacillati</taxon>
        <taxon>Actinomycetota</taxon>
        <taxon>Actinomycetes</taxon>
        <taxon>Micrococcales</taxon>
        <taxon>Microbacteriaceae</taxon>
        <taxon>Herbiconiux</taxon>
    </lineage>
</organism>
<dbReference type="SUPFAM" id="SSF53756">
    <property type="entry name" value="UDP-Glycosyltransferase/glycogen phosphorylase"/>
    <property type="match status" value="1"/>
</dbReference>
<dbReference type="InterPro" id="IPR001830">
    <property type="entry name" value="Glyco_trans_20"/>
</dbReference>
<dbReference type="PANTHER" id="PTHR10788">
    <property type="entry name" value="TREHALOSE-6-PHOSPHATE SYNTHASE"/>
    <property type="match status" value="1"/>
</dbReference>
<dbReference type="RefSeq" id="WP_259484703.1">
    <property type="nucleotide sequence ID" value="NZ_JANTEZ010000001.1"/>
</dbReference>
<dbReference type="PANTHER" id="PTHR10788:SF106">
    <property type="entry name" value="BCDNA.GH08860"/>
    <property type="match status" value="1"/>
</dbReference>
<proteinExistence type="inferred from homology"/>
<dbReference type="Proteomes" id="UP001165580">
    <property type="component" value="Unassembled WGS sequence"/>
</dbReference>
<dbReference type="Gene3D" id="3.40.50.2000">
    <property type="entry name" value="Glycogen Phosphorylase B"/>
    <property type="match status" value="2"/>
</dbReference>
<comment type="caution">
    <text evidence="2">The sequence shown here is derived from an EMBL/GenBank/DDBJ whole genome shotgun (WGS) entry which is preliminary data.</text>
</comment>
<accession>A0ABT2GAC8</accession>
<keyword evidence="3" id="KW-1185">Reference proteome</keyword>
<dbReference type="EMBL" id="JANTEZ010000001">
    <property type="protein sequence ID" value="MCS5713152.1"/>
    <property type="molecule type" value="Genomic_DNA"/>
</dbReference>
<dbReference type="Pfam" id="PF00982">
    <property type="entry name" value="Glyco_transf_20"/>
    <property type="match status" value="1"/>
</dbReference>
<protein>
    <submittedName>
        <fullName evidence="2">Trehalose-6-phosphate synthase</fullName>
    </submittedName>
</protein>
<evidence type="ECO:0000256" key="1">
    <source>
        <dbReference type="ARBA" id="ARBA00008799"/>
    </source>
</evidence>